<dbReference type="SUPFAM" id="SSF47413">
    <property type="entry name" value="lambda repressor-like DNA-binding domains"/>
    <property type="match status" value="1"/>
</dbReference>
<dbReference type="CDD" id="cd00093">
    <property type="entry name" value="HTH_XRE"/>
    <property type="match status" value="1"/>
</dbReference>
<protein>
    <submittedName>
        <fullName evidence="2">XRE family transcriptional regulator</fullName>
    </submittedName>
</protein>
<dbReference type="PROSITE" id="PS50943">
    <property type="entry name" value="HTH_CROC1"/>
    <property type="match status" value="1"/>
</dbReference>
<dbReference type="Gene3D" id="1.10.260.40">
    <property type="entry name" value="lambda repressor-like DNA-binding domains"/>
    <property type="match status" value="1"/>
</dbReference>
<dbReference type="InterPro" id="IPR010982">
    <property type="entry name" value="Lambda_DNA-bd_dom_sf"/>
</dbReference>
<reference evidence="2" key="2">
    <citation type="submission" date="2023-01" db="EMBL/GenBank/DDBJ databases">
        <authorList>
            <person name="Sun Q."/>
            <person name="Evtushenko L."/>
        </authorList>
    </citation>
    <scope>NUCLEOTIDE SEQUENCE</scope>
    <source>
        <strain evidence="2">VKM B-2789</strain>
    </source>
</reference>
<gene>
    <name evidence="2" type="ORF">GCM10017653_42570</name>
</gene>
<dbReference type="EMBL" id="BSFM01000017">
    <property type="protein sequence ID" value="GLK86187.1"/>
    <property type="molecule type" value="Genomic_DNA"/>
</dbReference>
<evidence type="ECO:0000313" key="3">
    <source>
        <dbReference type="Proteomes" id="UP001143330"/>
    </source>
</evidence>
<dbReference type="InterPro" id="IPR001387">
    <property type="entry name" value="Cro/C1-type_HTH"/>
</dbReference>
<dbReference type="RefSeq" id="WP_213360578.1">
    <property type="nucleotide sequence ID" value="NZ_BSFM01000017.1"/>
</dbReference>
<accession>A0A9W6NCZ6</accession>
<comment type="caution">
    <text evidence="2">The sequence shown here is derived from an EMBL/GenBank/DDBJ whole genome shotgun (WGS) entry which is preliminary data.</text>
</comment>
<feature type="domain" description="HTH cro/C1-type" evidence="1">
    <location>
        <begin position="13"/>
        <end position="69"/>
    </location>
</feature>
<proteinExistence type="predicted"/>
<dbReference type="SMART" id="SM00530">
    <property type="entry name" value="HTH_XRE"/>
    <property type="match status" value="1"/>
</dbReference>
<evidence type="ECO:0000259" key="1">
    <source>
        <dbReference type="PROSITE" id="PS50943"/>
    </source>
</evidence>
<keyword evidence="3" id="KW-1185">Reference proteome</keyword>
<name>A0A9W6NCZ6_9HYPH</name>
<dbReference type="Proteomes" id="UP001143330">
    <property type="component" value="Unassembled WGS sequence"/>
</dbReference>
<organism evidence="2 3">
    <name type="scientific">Ancylobacter defluvii</name>
    <dbReference type="NCBI Taxonomy" id="1282440"/>
    <lineage>
        <taxon>Bacteria</taxon>
        <taxon>Pseudomonadati</taxon>
        <taxon>Pseudomonadota</taxon>
        <taxon>Alphaproteobacteria</taxon>
        <taxon>Hyphomicrobiales</taxon>
        <taxon>Xanthobacteraceae</taxon>
        <taxon>Ancylobacter</taxon>
    </lineage>
</organism>
<dbReference type="AlphaFoldDB" id="A0A9W6NCZ6"/>
<evidence type="ECO:0000313" key="2">
    <source>
        <dbReference type="EMBL" id="GLK86187.1"/>
    </source>
</evidence>
<sequence>MRRQVVQIFRERLALVMQRSHLTPAAFARSLGIDRSTLSQVLSPSHDRLLRAETLAVLSTRYGVSVDWLLGLTSQERPGADVVEQVRVEGQAGSPTDDRFLRWYAEAENAGYPIRTVPRSFPDFLKLADVIAYEYAGWPEIDTDASVRWAQERLASMRSSDLSQEACLSLQGLQVFARGEGQWSKLPASLRREQLRAMSETCRALYPGLRVHPFDLRHTYSAPFTVFGPQRAILYTGGLFFVFTATKHVRLLNQRFDDLIRAAVVQPADVPDLLAALAREVT</sequence>
<dbReference type="GO" id="GO:0003677">
    <property type="term" value="F:DNA binding"/>
    <property type="evidence" value="ECO:0007669"/>
    <property type="project" value="InterPro"/>
</dbReference>
<reference evidence="2" key="1">
    <citation type="journal article" date="2014" name="Int. J. Syst. Evol. Microbiol.">
        <title>Complete genome sequence of Corynebacterium casei LMG S-19264T (=DSM 44701T), isolated from a smear-ripened cheese.</title>
        <authorList>
            <consortium name="US DOE Joint Genome Institute (JGI-PGF)"/>
            <person name="Walter F."/>
            <person name="Albersmeier A."/>
            <person name="Kalinowski J."/>
            <person name="Ruckert C."/>
        </authorList>
    </citation>
    <scope>NUCLEOTIDE SEQUENCE</scope>
    <source>
        <strain evidence="2">VKM B-2789</strain>
    </source>
</reference>